<comment type="caution">
    <text evidence="3">The sequence shown here is derived from an EMBL/GenBank/DDBJ whole genome shotgun (WGS) entry which is preliminary data.</text>
</comment>
<dbReference type="PANTHER" id="PTHR11895">
    <property type="entry name" value="TRANSAMIDASE"/>
    <property type="match status" value="1"/>
</dbReference>
<evidence type="ECO:0000313" key="3">
    <source>
        <dbReference type="EMBL" id="CAD7698953.1"/>
    </source>
</evidence>
<feature type="domain" description="Amidase" evidence="2">
    <location>
        <begin position="162"/>
        <end position="565"/>
    </location>
</feature>
<name>A0A8S1IYT2_9CHLO</name>
<dbReference type="InterPro" id="IPR036928">
    <property type="entry name" value="AS_sf"/>
</dbReference>
<dbReference type="EMBL" id="CAJHUC010000927">
    <property type="protein sequence ID" value="CAD7698953.1"/>
    <property type="molecule type" value="Genomic_DNA"/>
</dbReference>
<dbReference type="GO" id="GO:0003824">
    <property type="term" value="F:catalytic activity"/>
    <property type="evidence" value="ECO:0007669"/>
    <property type="project" value="InterPro"/>
</dbReference>
<keyword evidence="4" id="KW-1185">Reference proteome</keyword>
<evidence type="ECO:0000259" key="2">
    <source>
        <dbReference type="Pfam" id="PF01425"/>
    </source>
</evidence>
<dbReference type="InterPro" id="IPR023631">
    <property type="entry name" value="Amidase_dom"/>
</dbReference>
<organism evidence="3 4">
    <name type="scientific">Ostreobium quekettii</name>
    <dbReference type="NCBI Taxonomy" id="121088"/>
    <lineage>
        <taxon>Eukaryota</taxon>
        <taxon>Viridiplantae</taxon>
        <taxon>Chlorophyta</taxon>
        <taxon>core chlorophytes</taxon>
        <taxon>Ulvophyceae</taxon>
        <taxon>TCBD clade</taxon>
        <taxon>Bryopsidales</taxon>
        <taxon>Ostreobineae</taxon>
        <taxon>Ostreobiaceae</taxon>
        <taxon>Ostreobium</taxon>
    </lineage>
</organism>
<dbReference type="AlphaFoldDB" id="A0A8S1IYT2"/>
<dbReference type="Gene3D" id="3.90.1300.10">
    <property type="entry name" value="Amidase signature (AS) domain"/>
    <property type="match status" value="1"/>
</dbReference>
<dbReference type="InterPro" id="IPR020556">
    <property type="entry name" value="Amidase_CS"/>
</dbReference>
<evidence type="ECO:0000256" key="1">
    <source>
        <dbReference type="ARBA" id="ARBA00009199"/>
    </source>
</evidence>
<reference evidence="3" key="1">
    <citation type="submission" date="2020-12" db="EMBL/GenBank/DDBJ databases">
        <authorList>
            <person name="Iha C."/>
        </authorList>
    </citation>
    <scope>NUCLEOTIDE SEQUENCE</scope>
</reference>
<dbReference type="Proteomes" id="UP000708148">
    <property type="component" value="Unassembled WGS sequence"/>
</dbReference>
<dbReference type="SUPFAM" id="SSF75304">
    <property type="entry name" value="Amidase signature (AS) enzymes"/>
    <property type="match status" value="1"/>
</dbReference>
<dbReference type="PROSITE" id="PS00571">
    <property type="entry name" value="AMIDASES"/>
    <property type="match status" value="1"/>
</dbReference>
<dbReference type="OrthoDB" id="421993at2759"/>
<comment type="similarity">
    <text evidence="1">Belongs to the amidase family.</text>
</comment>
<gene>
    <name evidence="3" type="ORF">OSTQU699_LOCUS4312</name>
</gene>
<dbReference type="InterPro" id="IPR000120">
    <property type="entry name" value="Amidase"/>
</dbReference>
<accession>A0A8S1IYT2</accession>
<sequence length="600" mass="64686">MPSKTLLPPAKDVEEGPYDLKTLDAPVMRGVKLKLFVTLAVESPLFALVKRALFKKSGLPQVLNDVDIPELPKFFPEPLFPQGEYQATPTLAPTSTPKEKLNFALKSVTSDFFTPSGPLATTPRPTVRVYHKAYKEGLSTPTQVANNIIKFLKDRDLHWLIAYDEKDILLQAEAATKRYSEGQPLSVLDGVPFAVKDTVDAAPYRTTCGTAYYGTWREPGKEFQIVTSLKSLGAVLLGKTNMNEIGLGVTGINTVHGTPVNPWAEGHCCGGSSSGSGAVVGSGLCPIAIASDGGGSLRVPSSFCGAVTLMASRGRLSHEGTCALDFTVAEYGPVAGCVDDAMITYSLLCDVPSTPPIALPERPPAGPQNGKPLRGLTMGIYWQWFNDANSSVVEVCTRAVRLLEELGVSLKAINIPDLELLRVAHTCTIASEMAQAFNRAYNGRKWRSRMNNDIRVSLGIARAFTAKDYVQAQRIRGRMMVHFKRVLSDVDFLVTPTVPITAPPVHPTALKTNESNVKLTSTIMRFMAAANFLGLPAMSLPVGHDEKHLPIGLQLMGKHWSEATLFKAANALEMSLKSGGASQGLRPEFLSLGTNPLAGL</sequence>
<dbReference type="Pfam" id="PF01425">
    <property type="entry name" value="Amidase"/>
    <property type="match status" value="1"/>
</dbReference>
<proteinExistence type="inferred from homology"/>
<dbReference type="PANTHER" id="PTHR11895:SF67">
    <property type="entry name" value="AMIDASE DOMAIN-CONTAINING PROTEIN"/>
    <property type="match status" value="1"/>
</dbReference>
<evidence type="ECO:0000313" key="4">
    <source>
        <dbReference type="Proteomes" id="UP000708148"/>
    </source>
</evidence>
<protein>
    <recommendedName>
        <fullName evidence="2">Amidase domain-containing protein</fullName>
    </recommendedName>
</protein>